<dbReference type="GeneID" id="45767695"/>
<evidence type="ECO:0000256" key="1">
    <source>
        <dbReference type="SAM" id="MobiDB-lite"/>
    </source>
</evidence>
<dbReference type="Proteomes" id="UP000295627">
    <property type="component" value="Unassembled WGS sequence"/>
</dbReference>
<organism evidence="3 4">
    <name type="scientific">Mycobacteroides franklinii</name>
    <dbReference type="NCBI Taxonomy" id="948102"/>
    <lineage>
        <taxon>Bacteria</taxon>
        <taxon>Bacillati</taxon>
        <taxon>Actinomycetota</taxon>
        <taxon>Actinomycetes</taxon>
        <taxon>Mycobacteriales</taxon>
        <taxon>Mycobacteriaceae</taxon>
        <taxon>Mycobacteroides</taxon>
    </lineage>
</organism>
<reference evidence="3 4" key="1">
    <citation type="journal article" date="2019" name="Sci. Rep.">
        <title>Extended insight into the Mycobacterium chelonae-abscessus complex through whole genome sequencing of Mycobacterium salmoniphilum outbreak and Mycobacterium salmoniphilum-like strains.</title>
        <authorList>
            <person name="Behra P.R.K."/>
            <person name="Das S."/>
            <person name="Pettersson B.M.F."/>
            <person name="Shirreff L."/>
            <person name="DuCote T."/>
            <person name="Jacobsson K.G."/>
            <person name="Ennis D.G."/>
            <person name="Kirsebom L.A."/>
        </authorList>
    </citation>
    <scope>NUCLEOTIDE SEQUENCE [LARGE SCALE GENOMIC DNA]</scope>
    <source>
        <strain evidence="3 4">DSM 45524</strain>
    </source>
</reference>
<protein>
    <submittedName>
        <fullName evidence="3">Uncharacterized protein</fullName>
    </submittedName>
</protein>
<name>A0A4R5PDR1_9MYCO</name>
<feature type="region of interest" description="Disordered" evidence="1">
    <location>
        <begin position="64"/>
        <end position="85"/>
    </location>
</feature>
<feature type="signal peptide" evidence="2">
    <location>
        <begin position="1"/>
        <end position="27"/>
    </location>
</feature>
<comment type="caution">
    <text evidence="3">The sequence shown here is derived from an EMBL/GenBank/DDBJ whole genome shotgun (WGS) entry which is preliminary data.</text>
</comment>
<dbReference type="AlphaFoldDB" id="A0A4R5PDR1"/>
<evidence type="ECO:0000313" key="4">
    <source>
        <dbReference type="Proteomes" id="UP000295627"/>
    </source>
</evidence>
<accession>A0A4R5PDR1</accession>
<feature type="chain" id="PRO_5020264336" evidence="2">
    <location>
        <begin position="28"/>
        <end position="85"/>
    </location>
</feature>
<evidence type="ECO:0000256" key="2">
    <source>
        <dbReference type="SAM" id="SignalP"/>
    </source>
</evidence>
<proteinExistence type="predicted"/>
<feature type="region of interest" description="Disordered" evidence="1">
    <location>
        <begin position="23"/>
        <end position="43"/>
    </location>
</feature>
<evidence type="ECO:0000313" key="3">
    <source>
        <dbReference type="EMBL" id="TDH23402.1"/>
    </source>
</evidence>
<gene>
    <name evidence="3" type="ORF">EJ571_06545</name>
</gene>
<keyword evidence="2" id="KW-0732">Signal</keyword>
<dbReference type="EMBL" id="RXLR01000011">
    <property type="protein sequence ID" value="TDH23402.1"/>
    <property type="molecule type" value="Genomic_DNA"/>
</dbReference>
<sequence length="85" mass="8679">MKKNLILAAVAASAAAVGLLTAPLAGADPTPTPTPGGYQDHPNPKSCADAWDFDLCRATHGKDMGQPPSYIHVPSASPVWTGAGR</sequence>
<dbReference type="RefSeq" id="WP_054416665.1">
    <property type="nucleotide sequence ID" value="NZ_MAFQ01000027.1"/>
</dbReference>